<sequence length="504" mass="55537">MQSVCQGARPGLKPRASSRAARSFDGRVVAAPSANACSTAAAASKCVGTTGVTLTNRRSHRAHGIVANAAPRRPEETASPMADDEIYFDPADFEDEDDEPVSFALDSADDDDDADDDDADWFFVPEGAGVSTKEEDLFVVGEDYDDDDSFGFAQGFADVAEQDDDDETEGYRANTRKGAKSNLRRRDRNTPVDIMGVKDGLKADVNNKGELTSKQLKELAKKEEETEKMLQMGVPKALLRKLESEKRAVDAFNVQKQKENSRRTHKRLTIVAGTLSRRKLLSPSGLDTRPMMGMVRGATFDMIMSLIGSRSNTAFPPDSRWLDLFAGTGAIGIEAISRGCAESHFVEMDPWVVNNVTRKNLQSLGVVSKTTVHTASVEAFLAQHKNTARAAGGAFDFISFCPPYYRVSYPELLMELDRSPLVADHTVILVEYARSQKPEIPPAIGNRLRRVRDRRYGRTYVALYVCDGRELPDEDDEWAEPIEEATRFGKAVRGGGKRDGDDFD</sequence>
<organism evidence="4">
    <name type="scientific">Micromonas pusilla</name>
    <name type="common">Picoplanktonic green alga</name>
    <name type="synonym">Chromulina pusilla</name>
    <dbReference type="NCBI Taxonomy" id="38833"/>
    <lineage>
        <taxon>Eukaryota</taxon>
        <taxon>Viridiplantae</taxon>
        <taxon>Chlorophyta</taxon>
        <taxon>Mamiellophyceae</taxon>
        <taxon>Mamiellales</taxon>
        <taxon>Mamiellaceae</taxon>
        <taxon>Micromonas</taxon>
    </lineage>
</organism>
<dbReference type="SUPFAM" id="SSF53335">
    <property type="entry name" value="S-adenosyl-L-methionine-dependent methyltransferases"/>
    <property type="match status" value="1"/>
</dbReference>
<dbReference type="Pfam" id="PF03602">
    <property type="entry name" value="Cons_hypoth95"/>
    <property type="match status" value="1"/>
</dbReference>
<keyword evidence="2" id="KW-0808">Transferase</keyword>
<evidence type="ECO:0000256" key="1">
    <source>
        <dbReference type="ARBA" id="ARBA00022603"/>
    </source>
</evidence>
<evidence type="ECO:0000313" key="4">
    <source>
        <dbReference type="EMBL" id="CAD8593163.1"/>
    </source>
</evidence>
<keyword evidence="1" id="KW-0489">Methyltransferase</keyword>
<proteinExistence type="predicted"/>
<dbReference type="GO" id="GO:0008168">
    <property type="term" value="F:methyltransferase activity"/>
    <property type="evidence" value="ECO:0007669"/>
    <property type="project" value="UniProtKB-KW"/>
</dbReference>
<dbReference type="InterPro" id="IPR029063">
    <property type="entry name" value="SAM-dependent_MTases_sf"/>
</dbReference>
<evidence type="ECO:0000256" key="3">
    <source>
        <dbReference type="SAM" id="MobiDB-lite"/>
    </source>
</evidence>
<feature type="compositionally biased region" description="Acidic residues" evidence="3">
    <location>
        <begin position="107"/>
        <end position="120"/>
    </location>
</feature>
<dbReference type="PANTHER" id="PTHR43542">
    <property type="entry name" value="METHYLTRANSFERASE"/>
    <property type="match status" value="1"/>
</dbReference>
<feature type="region of interest" description="Disordered" evidence="3">
    <location>
        <begin position="91"/>
        <end position="126"/>
    </location>
</feature>
<dbReference type="InterPro" id="IPR004398">
    <property type="entry name" value="RNA_MeTrfase_RsmD"/>
</dbReference>
<dbReference type="Gene3D" id="3.40.50.150">
    <property type="entry name" value="Vaccinia Virus protein VP39"/>
    <property type="match status" value="1"/>
</dbReference>
<dbReference type="CDD" id="cd02440">
    <property type="entry name" value="AdoMet_MTases"/>
    <property type="match status" value="1"/>
</dbReference>
<name>A0A7S0KVT3_MICPS</name>
<accession>A0A7S0KVT3</accession>
<evidence type="ECO:0000256" key="2">
    <source>
        <dbReference type="ARBA" id="ARBA00022679"/>
    </source>
</evidence>
<feature type="region of interest" description="Disordered" evidence="3">
    <location>
        <begin position="161"/>
        <end position="182"/>
    </location>
</feature>
<feature type="region of interest" description="Disordered" evidence="3">
    <location>
        <begin position="1"/>
        <end position="22"/>
    </location>
</feature>
<dbReference type="AlphaFoldDB" id="A0A7S0KVT3"/>
<dbReference type="PANTHER" id="PTHR43542:SF1">
    <property type="entry name" value="METHYLTRANSFERASE"/>
    <property type="match status" value="1"/>
</dbReference>
<reference evidence="4" key="1">
    <citation type="submission" date="2021-01" db="EMBL/GenBank/DDBJ databases">
        <authorList>
            <person name="Corre E."/>
            <person name="Pelletier E."/>
            <person name="Niang G."/>
            <person name="Scheremetjew M."/>
            <person name="Finn R."/>
            <person name="Kale V."/>
            <person name="Holt S."/>
            <person name="Cochrane G."/>
            <person name="Meng A."/>
            <person name="Brown T."/>
            <person name="Cohen L."/>
        </authorList>
    </citation>
    <scope>NUCLEOTIDE SEQUENCE</scope>
    <source>
        <strain evidence="4">CCMP494</strain>
    </source>
</reference>
<dbReference type="EMBL" id="HBEV01013577">
    <property type="protein sequence ID" value="CAD8593163.1"/>
    <property type="molecule type" value="Transcribed_RNA"/>
</dbReference>
<gene>
    <name evidence="4" type="ORF">MSP1404_LOCUS10567</name>
</gene>
<feature type="compositionally biased region" description="Acidic residues" evidence="3">
    <location>
        <begin position="91"/>
        <end position="100"/>
    </location>
</feature>
<dbReference type="GO" id="GO:0031167">
    <property type="term" value="P:rRNA methylation"/>
    <property type="evidence" value="ECO:0007669"/>
    <property type="project" value="InterPro"/>
</dbReference>
<feature type="region of interest" description="Disordered" evidence="3">
    <location>
        <begin position="62"/>
        <end position="81"/>
    </location>
</feature>
<protein>
    <submittedName>
        <fullName evidence="4">Uncharacterized protein</fullName>
    </submittedName>
</protein>